<evidence type="ECO:0000256" key="1">
    <source>
        <dbReference type="SAM" id="MobiDB-lite"/>
    </source>
</evidence>
<evidence type="ECO:0000313" key="2">
    <source>
        <dbReference type="EMBL" id="KAI2646039.1"/>
    </source>
</evidence>
<accession>A0ABQ8L6M7</accession>
<proteinExistence type="predicted"/>
<gene>
    <name evidence="2" type="ORF">H4Q32_029671</name>
</gene>
<evidence type="ECO:0000313" key="3">
    <source>
        <dbReference type="Proteomes" id="UP000830375"/>
    </source>
</evidence>
<dbReference type="EMBL" id="JACTAM010002113">
    <property type="protein sequence ID" value="KAI2646039.1"/>
    <property type="molecule type" value="Genomic_DNA"/>
</dbReference>
<sequence length="198" mass="21294">MAAEKAILFVLFEEFSEPDEIRINMCLILQNTPDVTVAALTIQRKREHPSRVKGFVETVETCCSTRKPQQNFAHQFELELAPVLTICAVGSPWICPSPAPLVLGLEDPSTPPPDSEAQTPPQSCDPAAPPWLPAPSSPLESVIIPLPPPRDCTLLSASRLFIPLAPSGSTYVLSRSTAAFRISAYASVAEATCSTLAL</sequence>
<dbReference type="Proteomes" id="UP000830375">
    <property type="component" value="Unassembled WGS sequence"/>
</dbReference>
<name>A0ABQ8L6M7_LABRO</name>
<protein>
    <submittedName>
        <fullName evidence="2">Dynactin subunit 1</fullName>
    </submittedName>
</protein>
<reference evidence="2 3" key="1">
    <citation type="submission" date="2022-01" db="EMBL/GenBank/DDBJ databases">
        <title>A high-quality chromosome-level genome assembly of rohu carp, Labeo rohita.</title>
        <authorList>
            <person name="Arick M.A. II"/>
            <person name="Hsu C.-Y."/>
            <person name="Magbanua Z."/>
            <person name="Pechanova O."/>
            <person name="Grover C."/>
            <person name="Miller E."/>
            <person name="Thrash A."/>
            <person name="Ezzel L."/>
            <person name="Alam S."/>
            <person name="Benzie J."/>
            <person name="Hamilton M."/>
            <person name="Karsi A."/>
            <person name="Lawrence M.L."/>
            <person name="Peterson D.G."/>
        </authorList>
    </citation>
    <scope>NUCLEOTIDE SEQUENCE [LARGE SCALE GENOMIC DNA]</scope>
    <source>
        <strain evidence="3">BAU-BD-2019</strain>
        <tissue evidence="2">Blood</tissue>
    </source>
</reference>
<keyword evidence="3" id="KW-1185">Reference proteome</keyword>
<organism evidence="2 3">
    <name type="scientific">Labeo rohita</name>
    <name type="common">Indian major carp</name>
    <name type="synonym">Cyprinus rohita</name>
    <dbReference type="NCBI Taxonomy" id="84645"/>
    <lineage>
        <taxon>Eukaryota</taxon>
        <taxon>Metazoa</taxon>
        <taxon>Chordata</taxon>
        <taxon>Craniata</taxon>
        <taxon>Vertebrata</taxon>
        <taxon>Euteleostomi</taxon>
        <taxon>Actinopterygii</taxon>
        <taxon>Neopterygii</taxon>
        <taxon>Teleostei</taxon>
        <taxon>Ostariophysi</taxon>
        <taxon>Cypriniformes</taxon>
        <taxon>Cyprinidae</taxon>
        <taxon>Labeoninae</taxon>
        <taxon>Labeonini</taxon>
        <taxon>Labeo</taxon>
    </lineage>
</organism>
<comment type="caution">
    <text evidence="2">The sequence shown here is derived from an EMBL/GenBank/DDBJ whole genome shotgun (WGS) entry which is preliminary data.</text>
</comment>
<feature type="region of interest" description="Disordered" evidence="1">
    <location>
        <begin position="105"/>
        <end position="130"/>
    </location>
</feature>